<proteinExistence type="predicted"/>
<organism evidence="1">
    <name type="scientific">viral metagenome</name>
    <dbReference type="NCBI Taxonomy" id="1070528"/>
    <lineage>
        <taxon>unclassified sequences</taxon>
        <taxon>metagenomes</taxon>
        <taxon>organismal metagenomes</taxon>
    </lineage>
</organism>
<accession>A0A6C0J0K6</accession>
<dbReference type="EMBL" id="MN740273">
    <property type="protein sequence ID" value="QHT97173.1"/>
    <property type="molecule type" value="Genomic_DNA"/>
</dbReference>
<name>A0A6C0J0K6_9ZZZZ</name>
<sequence>MTNLDNFDLSIITNGIFENPIKNIDNTYICKFKEDIDIVLPQSTIIKKNQEYIYSFQLDDTKFIKLIELLNILDNCAINNTLDNSLNWFDKKITIEKLQEKYTPIYNLENENIKISFDLDNNNDTINLEETIITKIIGLQFYKNKFRFLIKINNLENKNRLDFSDIVNSNNTKLPNKINEDVINDLAINDSIISTKTTLSKKDLESLISEKRNYTKQCFIQAEKIGQAAENLRLKAIESINELKNYEKTYENYS</sequence>
<reference evidence="1" key="1">
    <citation type="journal article" date="2020" name="Nature">
        <title>Giant virus diversity and host interactions through global metagenomics.</title>
        <authorList>
            <person name="Schulz F."/>
            <person name="Roux S."/>
            <person name="Paez-Espino D."/>
            <person name="Jungbluth S."/>
            <person name="Walsh D.A."/>
            <person name="Denef V.J."/>
            <person name="McMahon K.D."/>
            <person name="Konstantinidis K.T."/>
            <person name="Eloe-Fadrosh E.A."/>
            <person name="Kyrpides N.C."/>
            <person name="Woyke T."/>
        </authorList>
    </citation>
    <scope>NUCLEOTIDE SEQUENCE</scope>
    <source>
        <strain evidence="1">GVMAG-M-3300025138-11</strain>
    </source>
</reference>
<evidence type="ECO:0000313" key="1">
    <source>
        <dbReference type="EMBL" id="QHT97173.1"/>
    </source>
</evidence>
<protein>
    <submittedName>
        <fullName evidence="1">Uncharacterized protein</fullName>
    </submittedName>
</protein>
<dbReference type="AlphaFoldDB" id="A0A6C0J0K6"/>